<comment type="similarity">
    <text evidence="14">Belongs to the endonuclease V family.</text>
</comment>
<dbReference type="AlphaFoldDB" id="B3RPW3"/>
<comment type="function">
    <text evidence="13">Endoribonuclease that specifically cleaves inosine-containing RNAs: cleaves RNA at the second phosphodiester bond 3' to inosine. Active against both single-stranded and double-stranded RNAs. Has strong preference for single-stranded RNAs (ssRNAs) toward double-stranded RNAs (dsRNAs). Cleaves mRNAs and tRNAs containing inosine. Also able to cleave structure-specific dsRNA substrates containing the specific sites 5'-IIUI-3' and 5'-UIUU-3'. Inosine is present in a number of RNAs following editing; the function of inosine-specific endoribonuclease is still unclear: it could either play a regulatory role in edited RNAs, or be involved in antiviral response by removing the hyperedited long viral dsRNA genome that has undergone A-to-I editing. Binds branched DNA structures.</text>
</comment>
<dbReference type="CDD" id="cd06559">
    <property type="entry name" value="Endonuclease_V"/>
    <property type="match status" value="1"/>
</dbReference>
<dbReference type="PhylomeDB" id="B3RPW3"/>
<evidence type="ECO:0000313" key="17">
    <source>
        <dbReference type="EMBL" id="EDV28252.1"/>
    </source>
</evidence>
<dbReference type="OrthoDB" id="20018at2759"/>
<dbReference type="PANTHER" id="PTHR28511:SF1">
    <property type="entry name" value="ENDONUCLEASE V"/>
    <property type="match status" value="1"/>
</dbReference>
<dbReference type="EMBL" id="DS985242">
    <property type="protein sequence ID" value="EDV28252.1"/>
    <property type="molecule type" value="Genomic_DNA"/>
</dbReference>
<evidence type="ECO:0000256" key="8">
    <source>
        <dbReference type="ARBA" id="ARBA00022801"/>
    </source>
</evidence>
<dbReference type="GO" id="GO:0010494">
    <property type="term" value="C:cytoplasmic stress granule"/>
    <property type="evidence" value="ECO:0007669"/>
    <property type="project" value="UniProtKB-SubCell"/>
</dbReference>
<evidence type="ECO:0000256" key="2">
    <source>
        <dbReference type="ARBA" id="ARBA00004210"/>
    </source>
</evidence>
<keyword evidence="10" id="KW-0694">RNA-binding</keyword>
<evidence type="ECO:0000256" key="6">
    <source>
        <dbReference type="ARBA" id="ARBA00022723"/>
    </source>
</evidence>
<dbReference type="GO" id="GO:0003677">
    <property type="term" value="F:DNA binding"/>
    <property type="evidence" value="ECO:0007669"/>
    <property type="project" value="UniProtKB-KW"/>
</dbReference>
<keyword evidence="9" id="KW-0460">Magnesium</keyword>
<evidence type="ECO:0000256" key="1">
    <source>
        <dbReference type="ARBA" id="ARBA00001946"/>
    </source>
</evidence>
<evidence type="ECO:0000256" key="4">
    <source>
        <dbReference type="ARBA" id="ARBA00022490"/>
    </source>
</evidence>
<evidence type="ECO:0000256" key="12">
    <source>
        <dbReference type="ARBA" id="ARBA00023242"/>
    </source>
</evidence>
<evidence type="ECO:0000256" key="9">
    <source>
        <dbReference type="ARBA" id="ARBA00022842"/>
    </source>
</evidence>
<keyword evidence="12" id="KW-0539">Nucleus</keyword>
<protein>
    <recommendedName>
        <fullName evidence="16">Endonuclease V</fullName>
    </recommendedName>
</protein>
<comment type="subunit">
    <text evidence="15">Monomer. Interacts with PABPC1; the interaction is RNA-dependent and stimulates ENDOV activity.</text>
</comment>
<organism evidence="17 18">
    <name type="scientific">Trichoplax adhaerens</name>
    <name type="common">Trichoplax reptans</name>
    <dbReference type="NCBI Taxonomy" id="10228"/>
    <lineage>
        <taxon>Eukaryota</taxon>
        <taxon>Metazoa</taxon>
        <taxon>Placozoa</taxon>
        <taxon>Uniplacotomia</taxon>
        <taxon>Trichoplacea</taxon>
        <taxon>Trichoplacidae</taxon>
        <taxon>Trichoplax</taxon>
    </lineage>
</organism>
<dbReference type="InParanoid" id="B3RPW3"/>
<dbReference type="GO" id="GO:0006281">
    <property type="term" value="P:DNA repair"/>
    <property type="evidence" value="ECO:0007669"/>
    <property type="project" value="InterPro"/>
</dbReference>
<evidence type="ECO:0000313" key="18">
    <source>
        <dbReference type="Proteomes" id="UP000009022"/>
    </source>
</evidence>
<evidence type="ECO:0000256" key="7">
    <source>
        <dbReference type="ARBA" id="ARBA00022759"/>
    </source>
</evidence>
<comment type="subcellular location">
    <subcellularLocation>
        <location evidence="2">Cytoplasm</location>
        <location evidence="2">Stress granule</location>
    </subcellularLocation>
    <subcellularLocation>
        <location evidence="3">Nucleus</location>
        <location evidence="3">Nucleolus</location>
    </subcellularLocation>
</comment>
<dbReference type="FunFam" id="3.30.2170.10:FF:000002">
    <property type="entry name" value="Endonuclease V"/>
    <property type="match status" value="1"/>
</dbReference>
<sequence>MSVDPSKTQCQPNDSVKQDWIRQQNELKKSLITNNQVSWLPANNNDNNVSLHGLHYIGGIDQSYSKSNPFYACASLVVLKFPEMELVYSNYSGIVHVNQPYIPGFLAFREFEHLSYCINKLRQEQPSLLPQVILVDGNGILHHQEFGSACHLGVLADIPTIGVAKNLLEVHGIARDSKHMDQIAQLSTKGDSFPLTNRSGVILGMALRSSEQSTRPIYVSVGHRLDLKTATKIVLASCKYRLPEPIRQADHLSREYLRINLSELGNQEIK</sequence>
<evidence type="ECO:0000256" key="11">
    <source>
        <dbReference type="ARBA" id="ARBA00023125"/>
    </source>
</evidence>
<dbReference type="GeneID" id="6750762"/>
<dbReference type="KEGG" id="tad:TRIADDRAFT_53685"/>
<dbReference type="FunCoup" id="B3RPW3">
    <property type="interactions" value="892"/>
</dbReference>
<dbReference type="Gene3D" id="3.30.2170.10">
    <property type="entry name" value="archaeoglobus fulgidus dsm 4304 superfamily"/>
    <property type="match status" value="1"/>
</dbReference>
<keyword evidence="18" id="KW-1185">Reference proteome</keyword>
<dbReference type="RefSeq" id="XP_002110086.1">
    <property type="nucleotide sequence ID" value="XM_002110050.1"/>
</dbReference>
<dbReference type="PANTHER" id="PTHR28511">
    <property type="entry name" value="ENDONUCLEASE V"/>
    <property type="match status" value="1"/>
</dbReference>
<keyword evidence="8" id="KW-0378">Hydrolase</keyword>
<dbReference type="eggNOG" id="KOG4417">
    <property type="taxonomic scope" value="Eukaryota"/>
</dbReference>
<keyword evidence="6" id="KW-0479">Metal-binding</keyword>
<dbReference type="GO" id="GO:0046872">
    <property type="term" value="F:metal ion binding"/>
    <property type="evidence" value="ECO:0007669"/>
    <property type="project" value="UniProtKB-KW"/>
</dbReference>
<evidence type="ECO:0000256" key="14">
    <source>
        <dbReference type="ARBA" id="ARBA00061268"/>
    </source>
</evidence>
<keyword evidence="11" id="KW-0238">DNA-binding</keyword>
<dbReference type="Pfam" id="PF04493">
    <property type="entry name" value="Endonuclease_5"/>
    <property type="match status" value="1"/>
</dbReference>
<evidence type="ECO:0000256" key="5">
    <source>
        <dbReference type="ARBA" id="ARBA00022722"/>
    </source>
</evidence>
<keyword evidence="5" id="KW-0540">Nuclease</keyword>
<evidence type="ECO:0000256" key="13">
    <source>
        <dbReference type="ARBA" id="ARBA00056032"/>
    </source>
</evidence>
<dbReference type="HAMAP" id="MF_00801">
    <property type="entry name" value="Endonuclease_5"/>
    <property type="match status" value="1"/>
</dbReference>
<keyword evidence="7" id="KW-0255">Endonuclease</keyword>
<dbReference type="InterPro" id="IPR007581">
    <property type="entry name" value="Endonuclease-V"/>
</dbReference>
<dbReference type="GO" id="GO:0003727">
    <property type="term" value="F:single-stranded RNA binding"/>
    <property type="evidence" value="ECO:0000318"/>
    <property type="project" value="GO_Central"/>
</dbReference>
<dbReference type="HOGENOM" id="CLU_047631_0_1_1"/>
<gene>
    <name evidence="17" type="ORF">TRIADDRAFT_53685</name>
</gene>
<dbReference type="CTD" id="6750762"/>
<dbReference type="Proteomes" id="UP000009022">
    <property type="component" value="Unassembled WGS sequence"/>
</dbReference>
<evidence type="ECO:0000256" key="3">
    <source>
        <dbReference type="ARBA" id="ARBA00004604"/>
    </source>
</evidence>
<keyword evidence="4" id="KW-0963">Cytoplasm</keyword>
<evidence type="ECO:0000256" key="16">
    <source>
        <dbReference type="ARBA" id="ARBA00071695"/>
    </source>
</evidence>
<reference evidence="17 18" key="1">
    <citation type="journal article" date="2008" name="Nature">
        <title>The Trichoplax genome and the nature of placozoans.</title>
        <authorList>
            <person name="Srivastava M."/>
            <person name="Begovic E."/>
            <person name="Chapman J."/>
            <person name="Putnam N.H."/>
            <person name="Hellsten U."/>
            <person name="Kawashima T."/>
            <person name="Kuo A."/>
            <person name="Mitros T."/>
            <person name="Salamov A."/>
            <person name="Carpenter M.L."/>
            <person name="Signorovitch A.Y."/>
            <person name="Moreno M.A."/>
            <person name="Kamm K."/>
            <person name="Grimwood J."/>
            <person name="Schmutz J."/>
            <person name="Shapiro H."/>
            <person name="Grigoriev I.V."/>
            <person name="Buss L.W."/>
            <person name="Schierwater B."/>
            <person name="Dellaporta S.L."/>
            <person name="Rokhsar D.S."/>
        </authorList>
    </citation>
    <scope>NUCLEOTIDE SEQUENCE [LARGE SCALE GENOMIC DNA]</scope>
    <source>
        <strain evidence="17 18">Grell-BS-1999</strain>
    </source>
</reference>
<name>B3RPW3_TRIAD</name>
<dbReference type="GO" id="GO:0005730">
    <property type="term" value="C:nucleolus"/>
    <property type="evidence" value="ECO:0000318"/>
    <property type="project" value="GO_Central"/>
</dbReference>
<comment type="cofactor">
    <cofactor evidence="1">
        <name>Mg(2+)</name>
        <dbReference type="ChEBI" id="CHEBI:18420"/>
    </cofactor>
</comment>
<dbReference type="OMA" id="CSIHRIP"/>
<dbReference type="GO" id="GO:0005737">
    <property type="term" value="C:cytoplasm"/>
    <property type="evidence" value="ECO:0000318"/>
    <property type="project" value="GO_Central"/>
</dbReference>
<accession>B3RPW3</accession>
<dbReference type="STRING" id="10228.B3RPW3"/>
<proteinExistence type="inferred from homology"/>
<evidence type="ECO:0000256" key="10">
    <source>
        <dbReference type="ARBA" id="ARBA00022884"/>
    </source>
</evidence>
<evidence type="ECO:0000256" key="15">
    <source>
        <dbReference type="ARBA" id="ARBA00061971"/>
    </source>
</evidence>
<dbReference type="GO" id="GO:0016891">
    <property type="term" value="F:RNA endonuclease activity producing 5'-phosphomonoesters, hydrolytic mechanism"/>
    <property type="evidence" value="ECO:0000318"/>
    <property type="project" value="GO_Central"/>
</dbReference>